<proteinExistence type="inferred from homology"/>
<protein>
    <submittedName>
        <fullName evidence="7">Penicillin acylase family protein</fullName>
    </submittedName>
</protein>
<keyword evidence="2" id="KW-0378">Hydrolase</keyword>
<evidence type="ECO:0000256" key="4">
    <source>
        <dbReference type="PIRSR" id="PIRSR001227-1"/>
    </source>
</evidence>
<feature type="active site" description="Nucleophile" evidence="4">
    <location>
        <position position="267"/>
    </location>
</feature>
<dbReference type="GO" id="GO:0016811">
    <property type="term" value="F:hydrolase activity, acting on carbon-nitrogen (but not peptide) bonds, in linear amides"/>
    <property type="evidence" value="ECO:0007669"/>
    <property type="project" value="InterPro"/>
</dbReference>
<feature type="binding site" evidence="5">
    <location>
        <position position="339"/>
    </location>
    <ligand>
        <name>Ca(2+)</name>
        <dbReference type="ChEBI" id="CHEBI:29108"/>
    </ligand>
</feature>
<comment type="similarity">
    <text evidence="1">Belongs to the peptidase S45 family.</text>
</comment>
<keyword evidence="6" id="KW-0732">Signal</keyword>
<dbReference type="InterPro" id="IPR043147">
    <property type="entry name" value="Penicillin_amidase_A-knob"/>
</dbReference>
<comment type="cofactor">
    <cofactor evidence="5">
        <name>Ca(2+)</name>
        <dbReference type="ChEBI" id="CHEBI:29108"/>
    </cofactor>
    <text evidence="5">Binds 1 Ca(2+) ion per dimer.</text>
</comment>
<dbReference type="InterPro" id="IPR043146">
    <property type="entry name" value="Penicillin_amidase_N_B-knob"/>
</dbReference>
<evidence type="ECO:0000313" key="8">
    <source>
        <dbReference type="Proteomes" id="UP000237682"/>
    </source>
</evidence>
<comment type="caution">
    <text evidence="7">The sequence shown here is derived from an EMBL/GenBank/DDBJ whole genome shotgun (WGS) entry which is preliminary data.</text>
</comment>
<dbReference type="GO" id="GO:0017000">
    <property type="term" value="P:antibiotic biosynthetic process"/>
    <property type="evidence" value="ECO:0007669"/>
    <property type="project" value="InterPro"/>
</dbReference>
<organism evidence="7 8">
    <name type="scientific">Labrys okinawensis</name>
    <dbReference type="NCBI Taxonomy" id="346911"/>
    <lineage>
        <taxon>Bacteria</taxon>
        <taxon>Pseudomonadati</taxon>
        <taxon>Pseudomonadota</taxon>
        <taxon>Alphaproteobacteria</taxon>
        <taxon>Hyphomicrobiales</taxon>
        <taxon>Xanthobacteraceae</taxon>
        <taxon>Labrys</taxon>
    </lineage>
</organism>
<dbReference type="CDD" id="cd03747">
    <property type="entry name" value="Ntn_PGA_like"/>
    <property type="match status" value="1"/>
</dbReference>
<dbReference type="Gene3D" id="1.10.1400.10">
    <property type="match status" value="1"/>
</dbReference>
<dbReference type="InterPro" id="IPR014395">
    <property type="entry name" value="Pen/GL7ACA/AHL_acylase"/>
</dbReference>
<sequence length="805" mass="89036">MLRSLAIFLSSVALVAWVPPALAEISSGVRQQSHDIRGLQQPATMILDHWGIPHLYTANRRDAFFMQGYNAARDRLWQIDLWRKRGLGLLAKDFGPAYVEQDRAARLFLYRGDMDKEWQSYGPNAKDYADAFIAGVNAYVQETRDGTQPLPEEFKLAGSRPDLWHVDDIVRIRSHGLTRNVELEVQRAQIACAAGLDAGRLQAKLEPEWTAKLPDGLDPCSIPRDVLKDYTLATDPVKFGAGKKAAQAYDPDVLLAQAQAKVDTIGSNNWVVSGRRTATSRPILANDPHRDHSVPSLRYIVHLIAPGMNVIGAGEPALPGISIGHNGRIAFGLTIFGMDQEDLYVEALNPGNPDQVRFGGNWEPVRILREKVEVRGGAPQDIEMRFTRHGPVLATDTKRNLAFTLRSVWFEPGTSAYFGSSDYMTAKNWPQFQAAMKRWGAPSENQVYADTKGNIGWQPGGMAPRRLSYDGLLPVPGDGRYEWQGFMRLDELPSVFNPKAGYFATANQMNLPPGYPIEQRRIGFDSWANPARWDRIVEVLEDKKKFSLADAMDLQNDDTSMLGRRLIALLKPLRSDDLQITNGLQLLRDWNASDDRDSAAAALFEVWISKHIGPALVNATVPQAARSLIPKPSVGAMFDLLEKPDASLGADPAKTRDTLLLQSIGAAVADVSKLLGEDTSQWRWGRLHHAQFDHALLPLADPSTQAQMRVGPLELGGASNVPHAASYRSSDFRLTSGASFRMVLDVGNWDASRAINTPGQSGNPFSPHYRDLAPLWANGRYVPLLYSRSAVENAASEIVTYKPAR</sequence>
<evidence type="ECO:0000256" key="5">
    <source>
        <dbReference type="PIRSR" id="PIRSR001227-2"/>
    </source>
</evidence>
<dbReference type="Proteomes" id="UP000237682">
    <property type="component" value="Unassembled WGS sequence"/>
</dbReference>
<keyword evidence="8" id="KW-1185">Reference proteome</keyword>
<dbReference type="AlphaFoldDB" id="A0A2S9QIZ7"/>
<evidence type="ECO:0000256" key="1">
    <source>
        <dbReference type="ARBA" id="ARBA00006586"/>
    </source>
</evidence>
<keyword evidence="5" id="KW-0106">Calcium</keyword>
<evidence type="ECO:0000256" key="6">
    <source>
        <dbReference type="SAM" id="SignalP"/>
    </source>
</evidence>
<name>A0A2S9QIZ7_9HYPH</name>
<feature type="chain" id="PRO_5015752398" evidence="6">
    <location>
        <begin position="24"/>
        <end position="805"/>
    </location>
</feature>
<evidence type="ECO:0000256" key="2">
    <source>
        <dbReference type="ARBA" id="ARBA00022801"/>
    </source>
</evidence>
<evidence type="ECO:0000313" key="7">
    <source>
        <dbReference type="EMBL" id="PRH89323.1"/>
    </source>
</evidence>
<reference evidence="7 8" key="1">
    <citation type="submission" date="2018-02" db="EMBL/GenBank/DDBJ databases">
        <title>Whole genome sequencing of endophytic bacterium.</title>
        <authorList>
            <person name="Eedara R."/>
            <person name="Podile A.R."/>
        </authorList>
    </citation>
    <scope>NUCLEOTIDE SEQUENCE [LARGE SCALE GENOMIC DNA]</scope>
    <source>
        <strain evidence="7 8">RP1T</strain>
    </source>
</reference>
<dbReference type="InterPro" id="IPR002692">
    <property type="entry name" value="S45"/>
</dbReference>
<dbReference type="Gene3D" id="3.60.20.10">
    <property type="entry name" value="Glutamine Phosphoribosylpyrophosphate, subunit 1, domain 1"/>
    <property type="match status" value="1"/>
</dbReference>
<accession>A0A2S9QIZ7</accession>
<evidence type="ECO:0000256" key="3">
    <source>
        <dbReference type="ARBA" id="ARBA00023145"/>
    </source>
</evidence>
<dbReference type="Pfam" id="PF01804">
    <property type="entry name" value="Penicil_amidase"/>
    <property type="match status" value="1"/>
</dbReference>
<dbReference type="Gene3D" id="1.10.439.10">
    <property type="entry name" value="Penicillin Amidohydrolase, domain 1"/>
    <property type="match status" value="1"/>
</dbReference>
<feature type="signal peptide" evidence="6">
    <location>
        <begin position="1"/>
        <end position="23"/>
    </location>
</feature>
<dbReference type="Gene3D" id="2.30.120.10">
    <property type="match status" value="1"/>
</dbReference>
<dbReference type="SUPFAM" id="SSF56235">
    <property type="entry name" value="N-terminal nucleophile aminohydrolases (Ntn hydrolases)"/>
    <property type="match status" value="1"/>
</dbReference>
<dbReference type="EMBL" id="PUEJ01000001">
    <property type="protein sequence ID" value="PRH89323.1"/>
    <property type="molecule type" value="Genomic_DNA"/>
</dbReference>
<gene>
    <name evidence="7" type="ORF">C5L14_01660</name>
</gene>
<dbReference type="PANTHER" id="PTHR34218:SF4">
    <property type="entry name" value="ACYL-HOMOSERINE LACTONE ACYLASE QUIP"/>
    <property type="match status" value="1"/>
</dbReference>
<dbReference type="PANTHER" id="PTHR34218">
    <property type="entry name" value="PEPTIDASE S45 PENICILLIN AMIDASE"/>
    <property type="match status" value="1"/>
</dbReference>
<feature type="binding site" evidence="5">
    <location>
        <position position="342"/>
    </location>
    <ligand>
        <name>Ca(2+)</name>
        <dbReference type="ChEBI" id="CHEBI:29108"/>
    </ligand>
</feature>
<keyword evidence="5" id="KW-0479">Metal-binding</keyword>
<dbReference type="InterPro" id="IPR023343">
    <property type="entry name" value="Penicillin_amidase_dom1"/>
</dbReference>
<keyword evidence="3" id="KW-0865">Zymogen</keyword>
<dbReference type="PIRSF" id="PIRSF001227">
    <property type="entry name" value="Pen_acylase"/>
    <property type="match status" value="1"/>
</dbReference>
<dbReference type="InterPro" id="IPR029055">
    <property type="entry name" value="Ntn_hydrolases_N"/>
</dbReference>
<dbReference type="OrthoDB" id="9760084at2"/>
<dbReference type="GO" id="GO:0046872">
    <property type="term" value="F:metal ion binding"/>
    <property type="evidence" value="ECO:0007669"/>
    <property type="project" value="UniProtKB-KW"/>
</dbReference>